<dbReference type="AlphaFoldDB" id="A0A1F5K430"/>
<accession>A0A1F5K430</accession>
<dbReference type="Gene3D" id="3.40.640.10">
    <property type="entry name" value="Type I PLP-dependent aspartate aminotransferase-like (Major domain)"/>
    <property type="match status" value="1"/>
</dbReference>
<comment type="similarity">
    <text evidence="2">Belongs to the DegT/DnrJ/EryC1 family.</text>
</comment>
<evidence type="ECO:0000256" key="1">
    <source>
        <dbReference type="ARBA" id="ARBA00022898"/>
    </source>
</evidence>
<comment type="caution">
    <text evidence="3">The sequence shown here is derived from an EMBL/GenBank/DDBJ whole genome shotgun (WGS) entry which is preliminary data.</text>
</comment>
<dbReference type="GO" id="GO:0008483">
    <property type="term" value="F:transaminase activity"/>
    <property type="evidence" value="ECO:0007669"/>
    <property type="project" value="TreeGrafter"/>
</dbReference>
<gene>
    <name evidence="3" type="ORF">A3E66_04950</name>
</gene>
<feature type="non-terminal residue" evidence="3">
    <location>
        <position position="1"/>
    </location>
</feature>
<organism evidence="3 4">
    <name type="scientific">Candidatus Daviesbacteria bacterium RIFCSPHIGHO2_12_FULL_37_16</name>
    <dbReference type="NCBI Taxonomy" id="1797778"/>
    <lineage>
        <taxon>Bacteria</taxon>
        <taxon>Candidatus Daviesiibacteriota</taxon>
    </lineage>
</organism>
<dbReference type="EMBL" id="MFDF01000009">
    <property type="protein sequence ID" value="OGE35696.1"/>
    <property type="molecule type" value="Genomic_DNA"/>
</dbReference>
<sequence length="258" mass="29361">KTYTIDLANAEKKIDKKVKAIIPVHIYGNPCPMDQVLALAKKYKLKVIEDACQAHGAKYKGKRVGTFGDLSAFSFYPTKNLGAFGDGGMIVTNSGSLAKRIYSLRHGGQTKRFWHVYKGVNSRLDEIQAAILEKKLNELDKNNLKRERLARRYIKELSSLDITFQKTTHDSNSVYHLFTIRTKKRAALMNYLRAGGIGCDIYYPYPTHLQPLFKNYEAGSLLTTESLDHELLAIPISPTLSFKQQDKVIIRIRNFFKK</sequence>
<keyword evidence="1" id="KW-0663">Pyridoxal phosphate</keyword>
<evidence type="ECO:0000313" key="3">
    <source>
        <dbReference type="EMBL" id="OGE35696.1"/>
    </source>
</evidence>
<dbReference type="Pfam" id="PF01041">
    <property type="entry name" value="DegT_DnrJ_EryC1"/>
    <property type="match status" value="1"/>
</dbReference>
<dbReference type="PANTHER" id="PTHR30244:SF36">
    <property type="entry name" value="3-OXO-GLUCOSE-6-PHOSPHATE:GLUTAMATE AMINOTRANSFERASE"/>
    <property type="match status" value="1"/>
</dbReference>
<name>A0A1F5K430_9BACT</name>
<evidence type="ECO:0000313" key="4">
    <source>
        <dbReference type="Proteomes" id="UP000179051"/>
    </source>
</evidence>
<dbReference type="SUPFAM" id="SSF53383">
    <property type="entry name" value="PLP-dependent transferases"/>
    <property type="match status" value="1"/>
</dbReference>
<dbReference type="Proteomes" id="UP000179051">
    <property type="component" value="Unassembled WGS sequence"/>
</dbReference>
<proteinExistence type="inferred from homology"/>
<dbReference type="Gene3D" id="3.90.1150.10">
    <property type="entry name" value="Aspartate Aminotransferase, domain 1"/>
    <property type="match status" value="1"/>
</dbReference>
<dbReference type="PANTHER" id="PTHR30244">
    <property type="entry name" value="TRANSAMINASE"/>
    <property type="match status" value="1"/>
</dbReference>
<protein>
    <recommendedName>
        <fullName evidence="5">Erythromycin biosynthesis sensory transduction protein eryC1</fullName>
    </recommendedName>
</protein>
<dbReference type="CDD" id="cd00616">
    <property type="entry name" value="AHBA_syn"/>
    <property type="match status" value="1"/>
</dbReference>
<evidence type="ECO:0000256" key="2">
    <source>
        <dbReference type="ARBA" id="ARBA00037999"/>
    </source>
</evidence>
<dbReference type="GO" id="GO:0000271">
    <property type="term" value="P:polysaccharide biosynthetic process"/>
    <property type="evidence" value="ECO:0007669"/>
    <property type="project" value="TreeGrafter"/>
</dbReference>
<dbReference type="GO" id="GO:0030170">
    <property type="term" value="F:pyridoxal phosphate binding"/>
    <property type="evidence" value="ECO:0007669"/>
    <property type="project" value="TreeGrafter"/>
</dbReference>
<reference evidence="3 4" key="1">
    <citation type="journal article" date="2016" name="Nat. Commun.">
        <title>Thousands of microbial genomes shed light on interconnected biogeochemical processes in an aquifer system.</title>
        <authorList>
            <person name="Anantharaman K."/>
            <person name="Brown C.T."/>
            <person name="Hug L.A."/>
            <person name="Sharon I."/>
            <person name="Castelle C.J."/>
            <person name="Probst A.J."/>
            <person name="Thomas B.C."/>
            <person name="Singh A."/>
            <person name="Wilkins M.J."/>
            <person name="Karaoz U."/>
            <person name="Brodie E.L."/>
            <person name="Williams K.H."/>
            <person name="Hubbard S.S."/>
            <person name="Banfield J.F."/>
        </authorList>
    </citation>
    <scope>NUCLEOTIDE SEQUENCE [LARGE SCALE GENOMIC DNA]</scope>
</reference>
<dbReference type="InterPro" id="IPR015424">
    <property type="entry name" value="PyrdxlP-dep_Trfase"/>
</dbReference>
<dbReference type="InterPro" id="IPR000653">
    <property type="entry name" value="DegT/StrS_aminotransferase"/>
</dbReference>
<dbReference type="InterPro" id="IPR015422">
    <property type="entry name" value="PyrdxlP-dep_Trfase_small"/>
</dbReference>
<evidence type="ECO:0008006" key="5">
    <source>
        <dbReference type="Google" id="ProtNLM"/>
    </source>
</evidence>
<dbReference type="InterPro" id="IPR015421">
    <property type="entry name" value="PyrdxlP-dep_Trfase_major"/>
</dbReference>